<evidence type="ECO:0000256" key="1">
    <source>
        <dbReference type="ARBA" id="ARBA00009333"/>
    </source>
</evidence>
<dbReference type="GO" id="GO:0016491">
    <property type="term" value="F:oxidoreductase activity"/>
    <property type="evidence" value="ECO:0007669"/>
    <property type="project" value="UniProtKB-KW"/>
</dbReference>
<keyword evidence="3" id="KW-0560">Oxidoreductase</keyword>
<reference evidence="5" key="1">
    <citation type="journal article" date="2023" name="Mol. Phylogenet. Evol.">
        <title>Genome-scale phylogeny and comparative genomics of the fungal order Sordariales.</title>
        <authorList>
            <person name="Hensen N."/>
            <person name="Bonometti L."/>
            <person name="Westerberg I."/>
            <person name="Brannstrom I.O."/>
            <person name="Guillou S."/>
            <person name="Cros-Aarteil S."/>
            <person name="Calhoun S."/>
            <person name="Haridas S."/>
            <person name="Kuo A."/>
            <person name="Mondo S."/>
            <person name="Pangilinan J."/>
            <person name="Riley R."/>
            <person name="LaButti K."/>
            <person name="Andreopoulos B."/>
            <person name="Lipzen A."/>
            <person name="Chen C."/>
            <person name="Yan M."/>
            <person name="Daum C."/>
            <person name="Ng V."/>
            <person name="Clum A."/>
            <person name="Steindorff A."/>
            <person name="Ohm R.A."/>
            <person name="Martin F."/>
            <person name="Silar P."/>
            <person name="Natvig D.O."/>
            <person name="Lalanne C."/>
            <person name="Gautier V."/>
            <person name="Ament-Velasquez S.L."/>
            <person name="Kruys A."/>
            <person name="Hutchinson M.I."/>
            <person name="Powell A.J."/>
            <person name="Barry K."/>
            <person name="Miller A.N."/>
            <person name="Grigoriev I.V."/>
            <person name="Debuchy R."/>
            <person name="Gladieux P."/>
            <person name="Hiltunen Thoren M."/>
            <person name="Johannesson H."/>
        </authorList>
    </citation>
    <scope>NUCLEOTIDE SEQUENCE</scope>
    <source>
        <strain evidence="5">PSN243</strain>
    </source>
</reference>
<comment type="similarity">
    <text evidence="1">Belongs to the class-II pyridine nucleotide-disulfide oxidoreductase family.</text>
</comment>
<evidence type="ECO:0000313" key="5">
    <source>
        <dbReference type="EMBL" id="KAK4451417.1"/>
    </source>
</evidence>
<dbReference type="InterPro" id="IPR050097">
    <property type="entry name" value="Ferredoxin-NADP_redctase_2"/>
</dbReference>
<comment type="caution">
    <text evidence="5">The sequence shown here is derived from an EMBL/GenBank/DDBJ whole genome shotgun (WGS) entry which is preliminary data.</text>
</comment>
<dbReference type="PRINTS" id="PR00368">
    <property type="entry name" value="FADPNR"/>
</dbReference>
<dbReference type="InterPro" id="IPR036188">
    <property type="entry name" value="FAD/NAD-bd_sf"/>
</dbReference>
<name>A0AAV9GVK9_9PEZI</name>
<dbReference type="GO" id="GO:0097237">
    <property type="term" value="P:cellular response to toxic substance"/>
    <property type="evidence" value="ECO:0007669"/>
    <property type="project" value="UniProtKB-ARBA"/>
</dbReference>
<keyword evidence="2" id="KW-0285">Flavoprotein</keyword>
<evidence type="ECO:0000259" key="4">
    <source>
        <dbReference type="Pfam" id="PF07992"/>
    </source>
</evidence>
<dbReference type="Proteomes" id="UP001321760">
    <property type="component" value="Unassembled WGS sequence"/>
</dbReference>
<dbReference type="EMBL" id="MU865928">
    <property type="protein sequence ID" value="KAK4451417.1"/>
    <property type="molecule type" value="Genomic_DNA"/>
</dbReference>
<evidence type="ECO:0000256" key="2">
    <source>
        <dbReference type="ARBA" id="ARBA00022630"/>
    </source>
</evidence>
<evidence type="ECO:0000256" key="3">
    <source>
        <dbReference type="ARBA" id="ARBA00023002"/>
    </source>
</evidence>
<feature type="domain" description="FAD/NAD(P)-binding" evidence="4">
    <location>
        <begin position="4"/>
        <end position="300"/>
    </location>
</feature>
<keyword evidence="6" id="KW-1185">Reference proteome</keyword>
<proteinExistence type="inferred from homology"/>
<reference evidence="5" key="2">
    <citation type="submission" date="2023-05" db="EMBL/GenBank/DDBJ databases">
        <authorList>
            <consortium name="Lawrence Berkeley National Laboratory"/>
            <person name="Steindorff A."/>
            <person name="Hensen N."/>
            <person name="Bonometti L."/>
            <person name="Westerberg I."/>
            <person name="Brannstrom I.O."/>
            <person name="Guillou S."/>
            <person name="Cros-Aarteil S."/>
            <person name="Calhoun S."/>
            <person name="Haridas S."/>
            <person name="Kuo A."/>
            <person name="Mondo S."/>
            <person name="Pangilinan J."/>
            <person name="Riley R."/>
            <person name="Labutti K."/>
            <person name="Andreopoulos B."/>
            <person name="Lipzen A."/>
            <person name="Chen C."/>
            <person name="Yanf M."/>
            <person name="Daum C."/>
            <person name="Ng V."/>
            <person name="Clum A."/>
            <person name="Ohm R."/>
            <person name="Martin F."/>
            <person name="Silar P."/>
            <person name="Natvig D."/>
            <person name="Lalanne C."/>
            <person name="Gautier V."/>
            <person name="Ament-Velasquez S.L."/>
            <person name="Kruys A."/>
            <person name="Hutchinson M.I."/>
            <person name="Powell A.J."/>
            <person name="Barry K."/>
            <person name="Miller A.N."/>
            <person name="Grigoriev I.V."/>
            <person name="Debuchy R."/>
            <person name="Gladieux P."/>
            <person name="Thoren M.H."/>
            <person name="Johannesson H."/>
        </authorList>
    </citation>
    <scope>NUCLEOTIDE SEQUENCE</scope>
    <source>
        <strain evidence="5">PSN243</strain>
    </source>
</reference>
<dbReference type="Pfam" id="PF07992">
    <property type="entry name" value="Pyr_redox_2"/>
    <property type="match status" value="1"/>
</dbReference>
<accession>A0AAV9GVK9</accession>
<dbReference type="SUPFAM" id="SSF51905">
    <property type="entry name" value="FAD/NAD(P)-binding domain"/>
    <property type="match status" value="1"/>
</dbReference>
<dbReference type="PANTHER" id="PTHR48105">
    <property type="entry name" value="THIOREDOXIN REDUCTASE 1-RELATED-RELATED"/>
    <property type="match status" value="1"/>
</dbReference>
<dbReference type="Gene3D" id="3.50.50.60">
    <property type="entry name" value="FAD/NAD(P)-binding domain"/>
    <property type="match status" value="2"/>
</dbReference>
<gene>
    <name evidence="5" type="ORF">QBC34DRAFT_458291</name>
</gene>
<organism evidence="5 6">
    <name type="scientific">Podospora aff. communis PSN243</name>
    <dbReference type="NCBI Taxonomy" id="3040156"/>
    <lineage>
        <taxon>Eukaryota</taxon>
        <taxon>Fungi</taxon>
        <taxon>Dikarya</taxon>
        <taxon>Ascomycota</taxon>
        <taxon>Pezizomycotina</taxon>
        <taxon>Sordariomycetes</taxon>
        <taxon>Sordariomycetidae</taxon>
        <taxon>Sordariales</taxon>
        <taxon>Podosporaceae</taxon>
        <taxon>Podospora</taxon>
    </lineage>
</organism>
<sequence>MTPYDVLIIGAGPAGLSTAAALARQLHTAVVFDSGVYRNARTKHMHNVPTWDHRDPAEFRAKAREDLFARYETVRIENVAVKRVRGVESGGFEAEDEKGTVWEGRKLVLAVGVEDLLGEMEGVIQGYEGLWGRGVYHCLFCDGYEDRGAASAGVLVGRDVSSAGIALHMARMAKRLSEKVTIYANGDENISSELVDPAEKEGLNIERRKLVRLEKNDGSSGGSGVAVSLEDGTQMTEQFLVSKPKGRVNGPFASQLGLELTEQGFIKVKAPFNEASVKGVFAVGDCASPLPAVVNAMAMGTLAAGGLVAQLQSESTSIST</sequence>
<dbReference type="InterPro" id="IPR023753">
    <property type="entry name" value="FAD/NAD-binding_dom"/>
</dbReference>
<evidence type="ECO:0000313" key="6">
    <source>
        <dbReference type="Proteomes" id="UP001321760"/>
    </source>
</evidence>
<protein>
    <submittedName>
        <fullName evidence="5">Thioredoxin reductase-like protein 1</fullName>
    </submittedName>
</protein>
<dbReference type="AlphaFoldDB" id="A0AAV9GVK9"/>
<dbReference type="PRINTS" id="PR00469">
    <property type="entry name" value="PNDRDTASEII"/>
</dbReference>